<keyword evidence="2" id="KW-1185">Reference proteome</keyword>
<reference evidence="2" key="1">
    <citation type="journal article" date="2022" name="Nat. Commun.">
        <title>Chromosome evolution and the genetic basis of agronomically important traits in greater yam.</title>
        <authorList>
            <person name="Bredeson J.V."/>
            <person name="Lyons J.B."/>
            <person name="Oniyinde I.O."/>
            <person name="Okereke N.R."/>
            <person name="Kolade O."/>
            <person name="Nnabue I."/>
            <person name="Nwadili C.O."/>
            <person name="Hribova E."/>
            <person name="Parker M."/>
            <person name="Nwogha J."/>
            <person name="Shu S."/>
            <person name="Carlson J."/>
            <person name="Kariba R."/>
            <person name="Muthemba S."/>
            <person name="Knop K."/>
            <person name="Barton G.J."/>
            <person name="Sherwood A.V."/>
            <person name="Lopez-Montes A."/>
            <person name="Asiedu R."/>
            <person name="Jamnadass R."/>
            <person name="Muchugi A."/>
            <person name="Goodstein D."/>
            <person name="Egesi C.N."/>
            <person name="Featherston J."/>
            <person name="Asfaw A."/>
            <person name="Simpson G.G."/>
            <person name="Dolezel J."/>
            <person name="Hendre P.S."/>
            <person name="Van Deynze A."/>
            <person name="Kumar P.L."/>
            <person name="Obidiegwu J.E."/>
            <person name="Bhattacharjee R."/>
            <person name="Rokhsar D.S."/>
        </authorList>
    </citation>
    <scope>NUCLEOTIDE SEQUENCE [LARGE SCALE GENOMIC DNA]</scope>
    <source>
        <strain evidence="2">cv. TDa95/00328</strain>
    </source>
</reference>
<gene>
    <name evidence="1" type="ORF">IHE45_08G104400</name>
</gene>
<sequence>MAPKAGKAKPHKPKGEKKKKEEKVLPTVVDITVETPDYTQLTLKGISTDKILDIRKLLAVHVDTCHLTNYSLSHEVRGLRLKDNVEIMALKPCHVSIVDEEYTEELAVAHVRRLLDIVACTTAFTSKNGSARPGFSPKDPDGHAGGAAESAPKASSKSPRSPTAASSGGATGGVGGQKDEPMYPPPKLGQFYDFFSFAHLSPPFQYIRRSSKPFVEDKREDDLFQIDVRICNGKPVTIVSSRQGFYPAGKRSLLSHSLVGLLQQISRAFDGAYKALMKAFTEHNKFGNLPYGFRANTWVVPPLPADSPSIFPPLPIEDENWGGSGGGQGKDGKHDKRQWARDFSILAAMPCKTAEERQIRDRKAFLVHSLFVDVAVFKAVEVIQNLVCQEGSNGQPHGPSSVVPREQVGELNIVVTRDAADASAKLDVKIDGSQAPGMSNEELAQRNLLKGVTADESATVHDTATLGVVVVRHCGYTAVVSVPTEVGLVGVPVTLQDIDIEDQPDGGSNALNVNSLRMLLHKSSSQSSNSSRTNCMDDEDLQTGRSLVRKVLADSLMKLEEVAPKQRNSIRWELGACWVQHLQNQDKGKTEPKKSEETKVEPAVKGLGKQFGQLKEIKKKTDDKGVKTDPRGKENSSCNGSVASKNHLIKVSDSKELDKQNVDKESVLQKLLPEAAFLRLKESETGLHLKSPDELIEMAYKFYEDTALPKLVADFGSLELSPVDGRTLTDFMHTRGLQMRSLGSVVELADKLPHVQSLCIHEMIVRAFKHILQAVIAAVDDIEEMAGSVASCLNVLLGSLPGEAADKDLANDALLKFKWLEVFLLKRFGWRWKEENSCDLRKFSILRGLCHKVGLELVPRDYDMDSPSPFLKSDVISLVPVYKHVACSSADGRTLLESSKTSLDKGKLEDAVNYGTKALSKLVAVCGPYHRMTAGAYSLLAVVLYHTGDFNQATIYQQKALDINERELGLDHPDTMKSYGDLAVFYYRLQHTELALKYVNRALYLLHLTCGPSHPNTAATYINVAMMEEGLGNVHVALRYLHEALKCNQRLLGADHIQTAASYHAIAIALSLMEAYTLSVQHEQTTLRILQAKLGSEDLRTQDAAAWLEYFESKALEQQEAARNGTPKPDASIASKGHLSVSDLLDYINPDAELKAREMQRKQARAKIKGRMGQNQWETVEDDDQKDAPPVSDYSWKENSTSDKENNNQIQPVESKDDMPTSTALHFSTLNAVEDDVAQGDTSDEGWQEAVPKSRSLSSRKSSVSRRPSLAKLNTNAINNGDSARYRGRSSPSFSPSRTSSPNEAVPSSSAPSPISKKLLKSSSFSPKLATPTAVSSGNIEKSSVIKSAPSSPAPSPSSVSVPSTRKNLSYKEVALAPPGTIVKAVEEQVPKELAAEEPTPTQQIVVNPPDVEKTDTLTTEEDKDSKHVIPEKGDSDTKNITVTEVESPKTENVTSCENVVATVECNIKEESKEVSSVVEYAEIAKKTENEGKESEPASSASEEPTDESVEEGSKLGNGTSEQMSSEVETAKPPLLVQGEKQEEAVEIAKEPSKKLSASAPPFNPSMIPVFSSVIVPGFKEHGGILPPPLNTPPMPVLHPVRKPPHQSATARVPYGPRLSSGYNRSGNRLPRNKPGFQNGDITIVDANCFSPRIMNPNAAEFVPGQPWSPNGHPVSPNGQPGSPNAVSSSPHSCPESPSSFAASLPTSVPVEVCEATQVSVQDDDDIEKPSKEMKDENKAEQVEQAEQIKDAELENDCNNDSSEDNIEVSVEASEPPKVVENPSKCWADYSDGEAEIVEVSS</sequence>
<protein>
    <submittedName>
        <fullName evidence="1">Protein TIF31 protein</fullName>
    </submittedName>
</protein>
<evidence type="ECO:0000313" key="1">
    <source>
        <dbReference type="EMBL" id="KAH7674924.1"/>
    </source>
</evidence>
<accession>A0ACB7VL04</accession>
<evidence type="ECO:0000313" key="2">
    <source>
        <dbReference type="Proteomes" id="UP000827976"/>
    </source>
</evidence>
<comment type="caution">
    <text evidence="1">The sequence shown here is derived from an EMBL/GenBank/DDBJ whole genome shotgun (WGS) entry which is preliminary data.</text>
</comment>
<proteinExistence type="predicted"/>
<dbReference type="Proteomes" id="UP000827976">
    <property type="component" value="Chromosome 8"/>
</dbReference>
<organism evidence="1 2">
    <name type="scientific">Dioscorea alata</name>
    <name type="common">Purple yam</name>
    <dbReference type="NCBI Taxonomy" id="55571"/>
    <lineage>
        <taxon>Eukaryota</taxon>
        <taxon>Viridiplantae</taxon>
        <taxon>Streptophyta</taxon>
        <taxon>Embryophyta</taxon>
        <taxon>Tracheophyta</taxon>
        <taxon>Spermatophyta</taxon>
        <taxon>Magnoliopsida</taxon>
        <taxon>Liliopsida</taxon>
        <taxon>Dioscoreales</taxon>
        <taxon>Dioscoreaceae</taxon>
        <taxon>Dioscorea</taxon>
    </lineage>
</organism>
<name>A0ACB7VL04_DIOAL</name>
<dbReference type="EMBL" id="CM037018">
    <property type="protein sequence ID" value="KAH7674924.1"/>
    <property type="molecule type" value="Genomic_DNA"/>
</dbReference>